<evidence type="ECO:0000313" key="2">
    <source>
        <dbReference type="EMBL" id="KII69780.1"/>
    </source>
</evidence>
<protein>
    <submittedName>
        <fullName evidence="2">Uncharacterized protein</fullName>
    </submittedName>
</protein>
<keyword evidence="3" id="KW-1185">Reference proteome</keyword>
<accession>A0A0C2N084</accession>
<comment type="caution">
    <text evidence="2">The sequence shown here is derived from an EMBL/GenBank/DDBJ whole genome shotgun (WGS) entry which is preliminary data.</text>
</comment>
<evidence type="ECO:0000313" key="3">
    <source>
        <dbReference type="Proteomes" id="UP000031668"/>
    </source>
</evidence>
<dbReference type="AlphaFoldDB" id="A0A0C2N084"/>
<sequence>MAEDEWGVPIGEPLCLFEEENLDNYLKEDDWTKEKPKAVKNANSEEKKAQTTPKPAKSAKKVTFNPHVETLTKKQIDEEVTKSELELVNDLFANQLSIHKSGTTDTKELKDQLVKFIISFSENNDKFGESVILGVSESLKHERLMYLSNQFEIMSHNKKIEGKVSLRLIENLK</sequence>
<evidence type="ECO:0000256" key="1">
    <source>
        <dbReference type="SAM" id="MobiDB-lite"/>
    </source>
</evidence>
<proteinExistence type="predicted"/>
<dbReference type="Proteomes" id="UP000031668">
    <property type="component" value="Unassembled WGS sequence"/>
</dbReference>
<name>A0A0C2N084_THEKT</name>
<organism evidence="2 3">
    <name type="scientific">Thelohanellus kitauei</name>
    <name type="common">Myxosporean</name>
    <dbReference type="NCBI Taxonomy" id="669202"/>
    <lineage>
        <taxon>Eukaryota</taxon>
        <taxon>Metazoa</taxon>
        <taxon>Cnidaria</taxon>
        <taxon>Myxozoa</taxon>
        <taxon>Myxosporea</taxon>
        <taxon>Bivalvulida</taxon>
        <taxon>Platysporina</taxon>
        <taxon>Myxobolidae</taxon>
        <taxon>Thelohanellus</taxon>
    </lineage>
</organism>
<reference evidence="2 3" key="1">
    <citation type="journal article" date="2014" name="Genome Biol. Evol.">
        <title>The genome of the myxosporean Thelohanellus kitauei shows adaptations to nutrient acquisition within its fish host.</title>
        <authorList>
            <person name="Yang Y."/>
            <person name="Xiong J."/>
            <person name="Zhou Z."/>
            <person name="Huo F."/>
            <person name="Miao W."/>
            <person name="Ran C."/>
            <person name="Liu Y."/>
            <person name="Zhang J."/>
            <person name="Feng J."/>
            <person name="Wang M."/>
            <person name="Wang M."/>
            <person name="Wang L."/>
            <person name="Yao B."/>
        </authorList>
    </citation>
    <scope>NUCLEOTIDE SEQUENCE [LARGE SCALE GENOMIC DNA]</scope>
    <source>
        <strain evidence="2">Wuqing</strain>
    </source>
</reference>
<gene>
    <name evidence="2" type="ORF">RF11_12663</name>
</gene>
<feature type="compositionally biased region" description="Basic and acidic residues" evidence="1">
    <location>
        <begin position="28"/>
        <end position="49"/>
    </location>
</feature>
<feature type="region of interest" description="Disordered" evidence="1">
    <location>
        <begin position="28"/>
        <end position="59"/>
    </location>
</feature>
<dbReference type="EMBL" id="JWZT01002281">
    <property type="protein sequence ID" value="KII69780.1"/>
    <property type="molecule type" value="Genomic_DNA"/>
</dbReference>